<name>A0A8S4QY32_9NEOP</name>
<comment type="function">
    <text evidence="1">Catalyzes the reduction of fatty acyl-CoA to fatty alcohols.</text>
</comment>
<dbReference type="SUPFAM" id="SSF51735">
    <property type="entry name" value="NAD(P)-binding Rossmann-fold domains"/>
    <property type="match status" value="1"/>
</dbReference>
<dbReference type="Proteomes" id="UP000838756">
    <property type="component" value="Unassembled WGS sequence"/>
</dbReference>
<dbReference type="EMBL" id="CAKXAJ010020563">
    <property type="protein sequence ID" value="CAH2223299.1"/>
    <property type="molecule type" value="Genomic_DNA"/>
</dbReference>
<dbReference type="GO" id="GO:0035336">
    <property type="term" value="P:long-chain fatty-acyl-CoA metabolic process"/>
    <property type="evidence" value="ECO:0007669"/>
    <property type="project" value="TreeGrafter"/>
</dbReference>
<reference evidence="3" key="1">
    <citation type="submission" date="2022-03" db="EMBL/GenBank/DDBJ databases">
        <authorList>
            <person name="Lindestad O."/>
        </authorList>
    </citation>
    <scope>NUCLEOTIDE SEQUENCE</scope>
</reference>
<evidence type="ECO:0000259" key="2">
    <source>
        <dbReference type="Pfam" id="PF07993"/>
    </source>
</evidence>
<gene>
    <name evidence="3" type="primary">jg1314</name>
    <name evidence="3" type="ORF">PAEG_LOCUS6809</name>
</gene>
<feature type="non-terminal residue" evidence="3">
    <location>
        <position position="1"/>
    </location>
</feature>
<comment type="caution">
    <text evidence="3">The sequence shown here is derived from an EMBL/GenBank/DDBJ whole genome shotgun (WGS) entry which is preliminary data.</text>
</comment>
<protein>
    <recommendedName>
        <fullName evidence="1">Fatty acyl-CoA reductase</fullName>
        <ecNumber evidence="1">1.2.1.84</ecNumber>
    </recommendedName>
</protein>
<comment type="similarity">
    <text evidence="1">Belongs to the fatty acyl-CoA reductase family.</text>
</comment>
<evidence type="ECO:0000256" key="1">
    <source>
        <dbReference type="RuleBase" id="RU363097"/>
    </source>
</evidence>
<keyword evidence="1" id="KW-0444">Lipid biosynthesis</keyword>
<dbReference type="InterPro" id="IPR036291">
    <property type="entry name" value="NAD(P)-bd_dom_sf"/>
</dbReference>
<dbReference type="Gene3D" id="3.40.50.720">
    <property type="entry name" value="NAD(P)-binding Rossmann-like Domain"/>
    <property type="match status" value="1"/>
</dbReference>
<evidence type="ECO:0000313" key="4">
    <source>
        <dbReference type="Proteomes" id="UP000838756"/>
    </source>
</evidence>
<comment type="catalytic activity">
    <reaction evidence="1">
        <text>a long-chain fatty acyl-CoA + 2 NADPH + 2 H(+) = a long-chain primary fatty alcohol + 2 NADP(+) + CoA</text>
        <dbReference type="Rhea" id="RHEA:52716"/>
        <dbReference type="ChEBI" id="CHEBI:15378"/>
        <dbReference type="ChEBI" id="CHEBI:57287"/>
        <dbReference type="ChEBI" id="CHEBI:57783"/>
        <dbReference type="ChEBI" id="CHEBI:58349"/>
        <dbReference type="ChEBI" id="CHEBI:77396"/>
        <dbReference type="ChEBI" id="CHEBI:83139"/>
        <dbReference type="EC" id="1.2.1.84"/>
    </reaction>
</comment>
<dbReference type="OrthoDB" id="429813at2759"/>
<keyword evidence="1" id="KW-0443">Lipid metabolism</keyword>
<keyword evidence="1" id="KW-0560">Oxidoreductase</keyword>
<dbReference type="GO" id="GO:0005777">
    <property type="term" value="C:peroxisome"/>
    <property type="evidence" value="ECO:0007669"/>
    <property type="project" value="TreeGrafter"/>
</dbReference>
<dbReference type="InterPro" id="IPR026055">
    <property type="entry name" value="FAR"/>
</dbReference>
<feature type="domain" description="Thioester reductase (TE)" evidence="2">
    <location>
        <begin position="1"/>
        <end position="153"/>
    </location>
</feature>
<keyword evidence="4" id="KW-1185">Reference proteome</keyword>
<organism evidence="3 4">
    <name type="scientific">Pararge aegeria aegeria</name>
    <dbReference type="NCBI Taxonomy" id="348720"/>
    <lineage>
        <taxon>Eukaryota</taxon>
        <taxon>Metazoa</taxon>
        <taxon>Ecdysozoa</taxon>
        <taxon>Arthropoda</taxon>
        <taxon>Hexapoda</taxon>
        <taxon>Insecta</taxon>
        <taxon>Pterygota</taxon>
        <taxon>Neoptera</taxon>
        <taxon>Endopterygota</taxon>
        <taxon>Lepidoptera</taxon>
        <taxon>Glossata</taxon>
        <taxon>Ditrysia</taxon>
        <taxon>Papilionoidea</taxon>
        <taxon>Nymphalidae</taxon>
        <taxon>Satyrinae</taxon>
        <taxon>Satyrini</taxon>
        <taxon>Parargina</taxon>
        <taxon>Pararge</taxon>
    </lineage>
</organism>
<dbReference type="GO" id="GO:0080019">
    <property type="term" value="F:alcohol-forming very long-chain fatty acyl-CoA reductase activity"/>
    <property type="evidence" value="ECO:0007669"/>
    <property type="project" value="InterPro"/>
</dbReference>
<keyword evidence="1" id="KW-0521">NADP</keyword>
<dbReference type="AlphaFoldDB" id="A0A8S4QY32"/>
<dbReference type="Pfam" id="PF07993">
    <property type="entry name" value="NAD_binding_4"/>
    <property type="match status" value="1"/>
</dbReference>
<dbReference type="PANTHER" id="PTHR11011:SF24">
    <property type="entry name" value="FATTY ACYL-COA REDUCTASE"/>
    <property type="match status" value="1"/>
</dbReference>
<dbReference type="InterPro" id="IPR013120">
    <property type="entry name" value="FAR_NAD-bd"/>
</dbReference>
<dbReference type="PANTHER" id="PTHR11011">
    <property type="entry name" value="MALE STERILITY PROTEIN 2-RELATED"/>
    <property type="match status" value="1"/>
</dbReference>
<accession>A0A8S4QY32</accession>
<dbReference type="EC" id="1.2.1.84" evidence="1"/>
<proteinExistence type="inferred from homology"/>
<dbReference type="GO" id="GO:0102965">
    <property type="term" value="F:alcohol-forming long-chain fatty acyl-CoA reductase activity"/>
    <property type="evidence" value="ECO:0007669"/>
    <property type="project" value="UniProtKB-EC"/>
</dbReference>
<sequence length="176" mass="20086">FMGQALLEKLLYSCTDLDRIYLLIRPKKGVEPKDRLAQLFATKCFDRVRKERPGAFESKVFFIAGDTSEIGLGLSEEDRVMLVNQTNIVFNAAASVRFDDPLKVAVKLNLSSTIQMIELAKHMKNLECFVHVSTSYCNSNRDPVEEIIYLPHSNWRETLEICETMDDHTLSVLTPK</sequence>
<evidence type="ECO:0000313" key="3">
    <source>
        <dbReference type="EMBL" id="CAH2223299.1"/>
    </source>
</evidence>